<keyword evidence="8" id="KW-1185">Reference proteome</keyword>
<keyword evidence="2 3" id="KW-0786">Thiamine pyrophosphate</keyword>
<dbReference type="RefSeq" id="WP_188694459.1">
    <property type="nucleotide sequence ID" value="NZ_BMIR01000011.1"/>
</dbReference>
<accession>A0A8J3DU31</accession>
<name>A0A8J3DU31_9BACL</name>
<evidence type="ECO:0000313" key="8">
    <source>
        <dbReference type="Proteomes" id="UP000628775"/>
    </source>
</evidence>
<dbReference type="NCBIfam" id="NF006187">
    <property type="entry name" value="PRK08322.1"/>
    <property type="match status" value="1"/>
</dbReference>
<dbReference type="GO" id="GO:0030976">
    <property type="term" value="F:thiamine pyrophosphate binding"/>
    <property type="evidence" value="ECO:0007669"/>
    <property type="project" value="InterPro"/>
</dbReference>
<dbReference type="InterPro" id="IPR045229">
    <property type="entry name" value="TPP_enz"/>
</dbReference>
<dbReference type="CDD" id="cd07035">
    <property type="entry name" value="TPP_PYR_POX_like"/>
    <property type="match status" value="1"/>
</dbReference>
<dbReference type="GO" id="GO:0009099">
    <property type="term" value="P:L-valine biosynthetic process"/>
    <property type="evidence" value="ECO:0007669"/>
    <property type="project" value="TreeGrafter"/>
</dbReference>
<dbReference type="Proteomes" id="UP000628775">
    <property type="component" value="Unassembled WGS sequence"/>
</dbReference>
<dbReference type="InterPro" id="IPR012000">
    <property type="entry name" value="Thiamin_PyroP_enz_cen_dom"/>
</dbReference>
<feature type="domain" description="Thiamine pyrophosphate enzyme N-terminal TPP-binding" evidence="6">
    <location>
        <begin position="1"/>
        <end position="115"/>
    </location>
</feature>
<evidence type="ECO:0000256" key="2">
    <source>
        <dbReference type="ARBA" id="ARBA00023052"/>
    </source>
</evidence>
<dbReference type="GO" id="GO:0009097">
    <property type="term" value="P:isoleucine biosynthetic process"/>
    <property type="evidence" value="ECO:0007669"/>
    <property type="project" value="TreeGrafter"/>
</dbReference>
<evidence type="ECO:0000256" key="3">
    <source>
        <dbReference type="RuleBase" id="RU362132"/>
    </source>
</evidence>
<dbReference type="PANTHER" id="PTHR18968:SF129">
    <property type="entry name" value="ACETOLACTATE SYNTHASE"/>
    <property type="match status" value="1"/>
</dbReference>
<comment type="caution">
    <text evidence="7">The sequence shown here is derived from an EMBL/GenBank/DDBJ whole genome shotgun (WGS) entry which is preliminary data.</text>
</comment>
<dbReference type="InterPro" id="IPR000399">
    <property type="entry name" value="TPP-bd_CS"/>
</dbReference>
<comment type="similarity">
    <text evidence="1 3">Belongs to the TPP enzyme family.</text>
</comment>
<dbReference type="AlphaFoldDB" id="A0A8J3DU31"/>
<dbReference type="Pfam" id="PF00205">
    <property type="entry name" value="TPP_enzyme_M"/>
    <property type="match status" value="1"/>
</dbReference>
<dbReference type="InterPro" id="IPR012001">
    <property type="entry name" value="Thiamin_PyroP_enz_TPP-bd_dom"/>
</dbReference>
<dbReference type="PROSITE" id="PS00187">
    <property type="entry name" value="TPP_ENZYMES"/>
    <property type="match status" value="1"/>
</dbReference>
<dbReference type="InterPro" id="IPR029061">
    <property type="entry name" value="THDP-binding"/>
</dbReference>
<dbReference type="NCBIfam" id="NF006378">
    <property type="entry name" value="PRK08617.1"/>
    <property type="match status" value="1"/>
</dbReference>
<evidence type="ECO:0000313" key="7">
    <source>
        <dbReference type="EMBL" id="GGE45266.1"/>
    </source>
</evidence>
<reference evidence="7" key="2">
    <citation type="submission" date="2020-09" db="EMBL/GenBank/DDBJ databases">
        <authorList>
            <person name="Sun Q."/>
            <person name="Zhou Y."/>
        </authorList>
    </citation>
    <scope>NUCLEOTIDE SEQUENCE</scope>
    <source>
        <strain evidence="7">CGMCC 1.15371</strain>
    </source>
</reference>
<dbReference type="GO" id="GO:0050660">
    <property type="term" value="F:flavin adenine dinucleotide binding"/>
    <property type="evidence" value="ECO:0007669"/>
    <property type="project" value="TreeGrafter"/>
</dbReference>
<feature type="domain" description="Thiamine pyrophosphate enzyme TPP-binding" evidence="5">
    <location>
        <begin position="380"/>
        <end position="526"/>
    </location>
</feature>
<feature type="domain" description="Thiamine pyrophosphate enzyme central" evidence="4">
    <location>
        <begin position="188"/>
        <end position="322"/>
    </location>
</feature>
<dbReference type="Pfam" id="PF02775">
    <property type="entry name" value="TPP_enzyme_C"/>
    <property type="match status" value="1"/>
</dbReference>
<dbReference type="InterPro" id="IPR029035">
    <property type="entry name" value="DHS-like_NAD/FAD-binding_dom"/>
</dbReference>
<dbReference type="GO" id="GO:0005948">
    <property type="term" value="C:acetolactate synthase complex"/>
    <property type="evidence" value="ECO:0007669"/>
    <property type="project" value="TreeGrafter"/>
</dbReference>
<dbReference type="CDD" id="cd02010">
    <property type="entry name" value="TPP_ALS"/>
    <property type="match status" value="1"/>
</dbReference>
<dbReference type="GO" id="GO:0003984">
    <property type="term" value="F:acetolactate synthase activity"/>
    <property type="evidence" value="ECO:0007669"/>
    <property type="project" value="TreeGrafter"/>
</dbReference>
<dbReference type="GO" id="GO:0000287">
    <property type="term" value="F:magnesium ion binding"/>
    <property type="evidence" value="ECO:0007669"/>
    <property type="project" value="InterPro"/>
</dbReference>
<dbReference type="Gene3D" id="3.40.50.970">
    <property type="match status" value="2"/>
</dbReference>
<evidence type="ECO:0000259" key="5">
    <source>
        <dbReference type="Pfam" id="PF02775"/>
    </source>
</evidence>
<dbReference type="PANTHER" id="PTHR18968">
    <property type="entry name" value="THIAMINE PYROPHOSPHATE ENZYMES"/>
    <property type="match status" value="1"/>
</dbReference>
<dbReference type="Gene3D" id="3.40.50.1220">
    <property type="entry name" value="TPP-binding domain"/>
    <property type="match status" value="1"/>
</dbReference>
<reference evidence="7" key="1">
    <citation type="journal article" date="2014" name="Int. J. Syst. Evol. Microbiol.">
        <title>Complete genome sequence of Corynebacterium casei LMG S-19264T (=DSM 44701T), isolated from a smear-ripened cheese.</title>
        <authorList>
            <consortium name="US DOE Joint Genome Institute (JGI-PGF)"/>
            <person name="Walter F."/>
            <person name="Albersmeier A."/>
            <person name="Kalinowski J."/>
            <person name="Ruckert C."/>
        </authorList>
    </citation>
    <scope>NUCLEOTIDE SEQUENCE</scope>
    <source>
        <strain evidence="7">CGMCC 1.15371</strain>
    </source>
</reference>
<evidence type="ECO:0000259" key="6">
    <source>
        <dbReference type="Pfam" id="PF02776"/>
    </source>
</evidence>
<proteinExistence type="inferred from homology"/>
<protein>
    <submittedName>
        <fullName evidence="7">Acetolactate synthase</fullName>
    </submittedName>
</protein>
<gene>
    <name evidence="7" type="primary">ilvB</name>
    <name evidence="7" type="ORF">GCM10011391_25100</name>
</gene>
<dbReference type="EMBL" id="BMIR01000011">
    <property type="protein sequence ID" value="GGE45266.1"/>
    <property type="molecule type" value="Genomic_DNA"/>
</dbReference>
<sequence>MRSADFFVKCLENEGVRYIFGVPGEENIDVMDALLDSDIEFITTRHETGAAFMASTLGRLSGKPGVCLATLGPGATNMVTGVATGNMDHTPMVAIVGQADMNRLHKASHQAYDLVSMYHPVTKWGARIPTSATISEIVRKAFKVAKEEKPGATLIEFPEDVAKSEIKTEMASLAISDNDAPMGTHESIQDAAELIKTAERPVILVGNGATRCQASDELVVLAEKLQAPVAETFMGKGAISWEHPLSLMTIGLSDKDYVSCALDQSDLIISIGYDMTEMPPTRWDPEGKIPILHIDTKNAEVDASYRVVESVVGDIKKNLAALTERLPQREQLGEAFKRIRVRILEEFHSFKKDTHFPVKPQKIIHDLRMALGEDDIVLSDVGAHKMWMARMFHCYKPNTCLISNGLASMGIALPGAIGAKLTYPEKKVVAVCGDGGFLMTGMELETAVRLKLPMVVLIWRDNGYGLIEWKQKKAFERTSHIKFSDPDFVKLAESYGAKGMRVEKTEELEAVLKEALSHEGPVVVECPVDYSENMKLTEYLEQLDCNF</sequence>
<evidence type="ECO:0000259" key="4">
    <source>
        <dbReference type="Pfam" id="PF00205"/>
    </source>
</evidence>
<dbReference type="InterPro" id="IPR011766">
    <property type="entry name" value="TPP_enzyme_TPP-bd"/>
</dbReference>
<dbReference type="SUPFAM" id="SSF52518">
    <property type="entry name" value="Thiamin diphosphate-binding fold (THDP-binding)"/>
    <property type="match status" value="2"/>
</dbReference>
<evidence type="ECO:0000256" key="1">
    <source>
        <dbReference type="ARBA" id="ARBA00007812"/>
    </source>
</evidence>
<dbReference type="Pfam" id="PF02776">
    <property type="entry name" value="TPP_enzyme_N"/>
    <property type="match status" value="1"/>
</dbReference>
<dbReference type="SUPFAM" id="SSF52467">
    <property type="entry name" value="DHS-like NAD/FAD-binding domain"/>
    <property type="match status" value="1"/>
</dbReference>
<organism evidence="7 8">
    <name type="scientific">Pullulanibacillus camelliae</name>
    <dbReference type="NCBI Taxonomy" id="1707096"/>
    <lineage>
        <taxon>Bacteria</taxon>
        <taxon>Bacillati</taxon>
        <taxon>Bacillota</taxon>
        <taxon>Bacilli</taxon>
        <taxon>Bacillales</taxon>
        <taxon>Sporolactobacillaceae</taxon>
        <taxon>Pullulanibacillus</taxon>
    </lineage>
</organism>
<dbReference type="FunFam" id="3.40.50.970:FF:000007">
    <property type="entry name" value="Acetolactate synthase"/>
    <property type="match status" value="1"/>
</dbReference>